<evidence type="ECO:0000313" key="12">
    <source>
        <dbReference type="Proteomes" id="UP000504610"/>
    </source>
</evidence>
<dbReference type="InterPro" id="IPR000368">
    <property type="entry name" value="Sucrose_synth_GT-B1"/>
</dbReference>
<dbReference type="Pfam" id="PF24862">
    <property type="entry name" value="SUS_EPBD"/>
    <property type="match status" value="1"/>
</dbReference>
<dbReference type="Pfam" id="PF00534">
    <property type="entry name" value="Glycos_transf_1"/>
    <property type="match status" value="1"/>
</dbReference>
<name>A0A6J0LAU1_RAPSA</name>
<keyword evidence="3 6" id="KW-0328">Glycosyltransferase</keyword>
<comment type="catalytic activity">
    <reaction evidence="5 6">
        <text>an NDP-alpha-D-glucose + D-fructose = a ribonucleoside 5'-diphosphate + sucrose + H(+)</text>
        <dbReference type="Rhea" id="RHEA:16241"/>
        <dbReference type="ChEBI" id="CHEBI:15378"/>
        <dbReference type="ChEBI" id="CHEBI:17992"/>
        <dbReference type="ChEBI" id="CHEBI:37721"/>
        <dbReference type="ChEBI" id="CHEBI:57930"/>
        <dbReference type="ChEBI" id="CHEBI:76533"/>
        <dbReference type="EC" id="2.4.1.13"/>
    </reaction>
</comment>
<feature type="domain" description="Glycosyl transferase family 1" evidence="8">
    <location>
        <begin position="574"/>
        <end position="733"/>
    </location>
</feature>
<dbReference type="FunFam" id="1.20.120.1230:FF:000001">
    <property type="entry name" value="Sucrose synthase"/>
    <property type="match status" value="1"/>
</dbReference>
<dbReference type="AlphaFoldDB" id="A0A6J0LAU1"/>
<dbReference type="Pfam" id="PF00862">
    <property type="entry name" value="GT-B_Sucrose_synth"/>
    <property type="match status" value="1"/>
</dbReference>
<evidence type="ECO:0000256" key="1">
    <source>
        <dbReference type="ARBA" id="ARBA00005894"/>
    </source>
</evidence>
<dbReference type="InterPro" id="IPR001296">
    <property type="entry name" value="Glyco_trans_1"/>
</dbReference>
<evidence type="ECO:0000256" key="3">
    <source>
        <dbReference type="ARBA" id="ARBA00022676"/>
    </source>
</evidence>
<evidence type="ECO:0000259" key="9">
    <source>
        <dbReference type="Pfam" id="PF00862"/>
    </source>
</evidence>
<dbReference type="PANTHER" id="PTHR45839">
    <property type="match status" value="1"/>
</dbReference>
<evidence type="ECO:0000259" key="10">
    <source>
        <dbReference type="Pfam" id="PF24861"/>
    </source>
</evidence>
<dbReference type="OrthoDB" id="937291at2759"/>
<keyword evidence="12" id="KW-1185">Reference proteome</keyword>
<dbReference type="Pfam" id="PF24861">
    <property type="entry name" value="SUS_N"/>
    <property type="match status" value="1"/>
</dbReference>
<dbReference type="PANTHER" id="PTHR45839:SF24">
    <property type="entry name" value="SUCROSE SYNTHASE 6"/>
    <property type="match status" value="1"/>
</dbReference>
<evidence type="ECO:0000259" key="11">
    <source>
        <dbReference type="Pfam" id="PF24862"/>
    </source>
</evidence>
<sequence length="942" mass="106769">MASASSPAMLQRSDSIADKMPDALKQSRYHMKRCFASFVKGGKKLMKRENLMNEIEKCIEDSLERKKIMDGLFGYILTCTQEAAVVPPFVALAARPNPGFWEYVKVNSGDLTVDEITATDYLKLKESVVDESWAKDENALEMDFGAIDFTTPRLTLPTSIGNGADYISKFISSKLGGKSDKLEPLLNYLLSLNHHGEKLMINEDLNTVTNLQRSLMLAVNVVSTFPKHTPYETFSQRLKEMGFEKGWGNTSERVRETMVMLSQVLEAPDSVKLDLLFSRLPTVFNVVIFSVHGYFGQQDVLGLPDTGGQVVYILDQVRALEEELLIRINQQGLGFKPQILVVTRLIPEARGTKCDQELEAIEGTKHSHILRVPFVTEKGVLRQWVSRFDIYPYLERFTQDATSKILQRFDCKPDLIIGNYTDGNLVASLMATKLGVTQGTIAHALEKTKYEDSDAKWKELDPKYHFSCQFTADLIAMNVTDFIITSTYQEIAGSKERPGQYESHTAFTMPGLCRVVSGIDVFDPKFNIAAPGADQSVYFPYTETQKRLTKFHPSIQELLYNEKDNAEHMGYLAEREKPIIFSMARLDTVKNITGLVEWYGKDKRLREMANLVVVAGFFDMSKSNDREEKAEIKKMHDLIEKYKLKGSFRWIAAQTDRYRNSELYRCIADTKGVFVQPALYEAFGLTVIEAMNCGLPTFATNQGGPAEIIVDGVSGFHIDPNNGDESVARIGDFFSKCGTDGLYWDTISKGGLKRIYECYTWKIYAEKLLKMGSMYGFWRQVNEDQKKAKQRYIEMFYSLQFKPLTKKVTIPEDKSLPSRLASLRNLLPKKPSLGGGSKQKEVNEREKMKQESEDGQEHNESKVGGGEVRKGLLAAEASENTKKVSETSEETQRLENTKMTCRLQQSQGVSSVRNLFWSVVVCFYIFYVLKQRFFGTYSVQED</sequence>
<protein>
    <recommendedName>
        <fullName evidence="2 6">Sucrose synthase</fullName>
        <ecNumber evidence="2 6">2.4.1.13</ecNumber>
    </recommendedName>
</protein>
<dbReference type="InterPro" id="IPR012820">
    <property type="entry name" value="Sucrose_synthase_pln/cyn"/>
</dbReference>
<accession>A0A6J0LAU1</accession>
<dbReference type="InterPro" id="IPR056736">
    <property type="entry name" value="SUS_EPBD"/>
</dbReference>
<dbReference type="Proteomes" id="UP000504610">
    <property type="component" value="Chromosome 9"/>
</dbReference>
<feature type="region of interest" description="Disordered" evidence="7">
    <location>
        <begin position="875"/>
        <end position="894"/>
    </location>
</feature>
<reference evidence="13" key="2">
    <citation type="submission" date="2025-08" db="UniProtKB">
        <authorList>
            <consortium name="RefSeq"/>
        </authorList>
    </citation>
    <scope>IDENTIFICATION</scope>
    <source>
        <tissue evidence="13">Leaf</tissue>
    </source>
</reference>
<dbReference type="FunFam" id="3.40.50.2000:FF:000006">
    <property type="entry name" value="Sucrose synthase"/>
    <property type="match status" value="1"/>
</dbReference>
<feature type="region of interest" description="Disordered" evidence="7">
    <location>
        <begin position="826"/>
        <end position="868"/>
    </location>
</feature>
<feature type="domain" description="Sucrose synthase EPBD" evidence="11">
    <location>
        <begin position="162"/>
        <end position="249"/>
    </location>
</feature>
<dbReference type="Gene3D" id="3.10.450.330">
    <property type="match status" value="1"/>
</dbReference>
<evidence type="ECO:0000256" key="4">
    <source>
        <dbReference type="ARBA" id="ARBA00022679"/>
    </source>
</evidence>
<feature type="domain" description="Sucrose synthase first GT-B" evidence="9">
    <location>
        <begin position="272"/>
        <end position="560"/>
    </location>
</feature>
<dbReference type="EC" id="2.4.1.13" evidence="2 6"/>
<feature type="domain" description="Sucrose synthase N-terminal" evidence="10">
    <location>
        <begin position="12"/>
        <end position="126"/>
    </location>
</feature>
<evidence type="ECO:0000256" key="2">
    <source>
        <dbReference type="ARBA" id="ARBA00012540"/>
    </source>
</evidence>
<reference evidence="12" key="1">
    <citation type="journal article" date="2019" name="Database">
        <title>The radish genome database (RadishGD): an integrated information resource for radish genomics.</title>
        <authorList>
            <person name="Yu H.J."/>
            <person name="Baek S."/>
            <person name="Lee Y.J."/>
            <person name="Cho A."/>
            <person name="Mun J.H."/>
        </authorList>
    </citation>
    <scope>NUCLEOTIDE SEQUENCE [LARGE SCALE GENOMIC DNA]</scope>
    <source>
        <strain evidence="12">cv. WK10039</strain>
    </source>
</reference>
<feature type="compositionally biased region" description="Basic and acidic residues" evidence="7">
    <location>
        <begin position="838"/>
        <end position="861"/>
    </location>
</feature>
<dbReference type="GO" id="GO:0005985">
    <property type="term" value="P:sucrose metabolic process"/>
    <property type="evidence" value="ECO:0007669"/>
    <property type="project" value="InterPro"/>
</dbReference>
<dbReference type="RefSeq" id="XP_018457295.2">
    <property type="nucleotide sequence ID" value="XM_018601793.2"/>
</dbReference>
<dbReference type="GeneID" id="108828189"/>
<dbReference type="Gene3D" id="3.40.50.2000">
    <property type="entry name" value="Glycogen Phosphorylase B"/>
    <property type="match status" value="2"/>
</dbReference>
<dbReference type="SUPFAM" id="SSF53756">
    <property type="entry name" value="UDP-Glycosyltransferase/glycogen phosphorylase"/>
    <property type="match status" value="1"/>
</dbReference>
<dbReference type="GO" id="GO:0016157">
    <property type="term" value="F:sucrose synthase activity"/>
    <property type="evidence" value="ECO:0007669"/>
    <property type="project" value="UniProtKB-UniRule"/>
</dbReference>
<comment type="similarity">
    <text evidence="1 6">Belongs to the glycosyltransferase 1 family. Plant sucrose synthase subfamily.</text>
</comment>
<keyword evidence="4 6" id="KW-0808">Transferase</keyword>
<feature type="compositionally biased region" description="Basic and acidic residues" evidence="7">
    <location>
        <begin position="879"/>
        <end position="894"/>
    </location>
</feature>
<dbReference type="NCBIfam" id="TIGR02470">
    <property type="entry name" value="sucr_synth"/>
    <property type="match status" value="1"/>
</dbReference>
<dbReference type="FunFam" id="3.10.450.330:FF:000001">
    <property type="entry name" value="Sucrose synthase"/>
    <property type="match status" value="1"/>
</dbReference>
<evidence type="ECO:0000256" key="5">
    <source>
        <dbReference type="ARBA" id="ARBA00049030"/>
    </source>
</evidence>
<comment type="function">
    <text evidence="6">Sucrose-cleaving enzyme that provides UDP-glucose and fructose for various metabolic pathways.</text>
</comment>
<proteinExistence type="inferred from homology"/>
<evidence type="ECO:0000259" key="8">
    <source>
        <dbReference type="Pfam" id="PF00534"/>
    </source>
</evidence>
<gene>
    <name evidence="13" type="primary">LOC108828189</name>
</gene>
<dbReference type="InterPro" id="IPR056735">
    <property type="entry name" value="SUS_N"/>
</dbReference>
<evidence type="ECO:0000256" key="6">
    <source>
        <dbReference type="RuleBase" id="RU280817"/>
    </source>
</evidence>
<dbReference type="KEGG" id="rsz:108828189"/>
<dbReference type="Gene3D" id="1.20.120.1230">
    <property type="match status" value="1"/>
</dbReference>
<evidence type="ECO:0000313" key="13">
    <source>
        <dbReference type="RefSeq" id="XP_018457295.2"/>
    </source>
</evidence>
<organism evidence="12 13">
    <name type="scientific">Raphanus sativus</name>
    <name type="common">Radish</name>
    <name type="synonym">Raphanus raphanistrum var. sativus</name>
    <dbReference type="NCBI Taxonomy" id="3726"/>
    <lineage>
        <taxon>Eukaryota</taxon>
        <taxon>Viridiplantae</taxon>
        <taxon>Streptophyta</taxon>
        <taxon>Embryophyta</taxon>
        <taxon>Tracheophyta</taxon>
        <taxon>Spermatophyta</taxon>
        <taxon>Magnoliopsida</taxon>
        <taxon>eudicotyledons</taxon>
        <taxon>Gunneridae</taxon>
        <taxon>Pentapetalae</taxon>
        <taxon>rosids</taxon>
        <taxon>malvids</taxon>
        <taxon>Brassicales</taxon>
        <taxon>Brassicaceae</taxon>
        <taxon>Brassiceae</taxon>
        <taxon>Raphanus</taxon>
    </lineage>
</organism>
<evidence type="ECO:0000256" key="7">
    <source>
        <dbReference type="SAM" id="MobiDB-lite"/>
    </source>
</evidence>